<comment type="function">
    <text evidence="1 14">Converts 2,5-diamino-6-(ribosylamino)-4(3h)-pyrimidinone 5'-phosphate into 5-amino-6-(ribosylamino)-2,4(1h,3h)-pyrimidinedione 5'-phosphate.</text>
</comment>
<evidence type="ECO:0000256" key="8">
    <source>
        <dbReference type="ARBA" id="ARBA00022833"/>
    </source>
</evidence>
<feature type="binding site" evidence="16">
    <location>
        <position position="178"/>
    </location>
    <ligand>
        <name>substrate</name>
    </ligand>
</feature>
<keyword evidence="11" id="KW-0511">Multifunctional enzyme</keyword>
<evidence type="ECO:0000256" key="1">
    <source>
        <dbReference type="ARBA" id="ARBA00002151"/>
    </source>
</evidence>
<dbReference type="NCBIfam" id="TIGR00326">
    <property type="entry name" value="eubact_ribD"/>
    <property type="match status" value="1"/>
</dbReference>
<comment type="catalytic activity">
    <reaction evidence="12 14">
        <text>5-amino-6-(5-phospho-D-ribitylamino)uracil + NADP(+) = 5-amino-6-(5-phospho-D-ribosylamino)uracil + NADPH + H(+)</text>
        <dbReference type="Rhea" id="RHEA:17845"/>
        <dbReference type="ChEBI" id="CHEBI:15378"/>
        <dbReference type="ChEBI" id="CHEBI:57783"/>
        <dbReference type="ChEBI" id="CHEBI:58349"/>
        <dbReference type="ChEBI" id="CHEBI:58421"/>
        <dbReference type="ChEBI" id="CHEBI:58453"/>
        <dbReference type="EC" id="1.1.1.193"/>
    </reaction>
</comment>
<evidence type="ECO:0000256" key="4">
    <source>
        <dbReference type="ARBA" id="ARBA00005259"/>
    </source>
</evidence>
<feature type="binding site" evidence="16">
    <location>
        <position position="206"/>
    </location>
    <ligand>
        <name>substrate</name>
    </ligand>
</feature>
<dbReference type="PIRSF" id="PIRSF006769">
    <property type="entry name" value="RibD"/>
    <property type="match status" value="1"/>
</dbReference>
<dbReference type="Proteomes" id="UP000590225">
    <property type="component" value="Unassembled WGS sequence"/>
</dbReference>
<evidence type="ECO:0000313" key="20">
    <source>
        <dbReference type="EMBL" id="MBA8991766.1"/>
    </source>
</evidence>
<evidence type="ECO:0000256" key="12">
    <source>
        <dbReference type="ARBA" id="ARBA00049861"/>
    </source>
</evidence>
<evidence type="ECO:0000256" key="7">
    <source>
        <dbReference type="ARBA" id="ARBA00022723"/>
    </source>
</evidence>
<sequence>MTSTPAPPASPAELHAMRRGLELAALGPAVGDHARVGAVILSPAGDVLAEGWHKGAGTAHAEVDAMSKVAPELLRGATAVVTLEPCNHTGRTGPCALALLEAGIGRVVYAIDDPGADAHGGADRLRAGGVDVVAGVLADEAEAFLERWLVSVRLGRPWVTVKWASSLDGRAAAADGTSKWITGAAARQHVHEQRAAHDVILVGTGTVLADDPSLTARGDAGELLADQPLPVVVGDRAVPDDAAVRRHPRGLVTLPGRDLAASLGALRDHGVHSVFVEGGPTVASALIAAGLVDEYLVYLAPVLLGGPRVALDDVGVGSIGERRRLDVLSTTSLGPDLLVRARPHRASRPAADELGIAGPQNDRSTR</sequence>
<dbReference type="GO" id="GO:0008703">
    <property type="term" value="F:5-amino-6-(5-phosphoribosylamino)uracil reductase activity"/>
    <property type="evidence" value="ECO:0007669"/>
    <property type="project" value="UniProtKB-EC"/>
</dbReference>
<dbReference type="Gene3D" id="3.40.140.10">
    <property type="entry name" value="Cytidine Deaminase, domain 2"/>
    <property type="match status" value="1"/>
</dbReference>
<comment type="catalytic activity">
    <reaction evidence="13 14">
        <text>2,5-diamino-6-hydroxy-4-(5-phosphoribosylamino)-pyrimidine + H2O + H(+) = 5-amino-6-(5-phospho-D-ribosylamino)uracil + NH4(+)</text>
        <dbReference type="Rhea" id="RHEA:21868"/>
        <dbReference type="ChEBI" id="CHEBI:15377"/>
        <dbReference type="ChEBI" id="CHEBI:15378"/>
        <dbReference type="ChEBI" id="CHEBI:28938"/>
        <dbReference type="ChEBI" id="CHEBI:58453"/>
        <dbReference type="ChEBI" id="CHEBI:58614"/>
        <dbReference type="EC" id="3.5.4.26"/>
    </reaction>
</comment>
<dbReference type="SUPFAM" id="SSF53597">
    <property type="entry name" value="Dihydrofolate reductase-like"/>
    <property type="match status" value="1"/>
</dbReference>
<feature type="domain" description="CMP/dCMP-type deaminase" evidence="19">
    <location>
        <begin position="11"/>
        <end position="133"/>
    </location>
</feature>
<dbReference type="PROSITE" id="PS51747">
    <property type="entry name" value="CYT_DCMP_DEAMINASES_2"/>
    <property type="match status" value="1"/>
</dbReference>
<dbReference type="InterPro" id="IPR016192">
    <property type="entry name" value="APOBEC/CMP_deaminase_Zn-bd"/>
</dbReference>
<comment type="similarity">
    <text evidence="5 14">In the C-terminal section; belongs to the HTP reductase family.</text>
</comment>
<evidence type="ECO:0000256" key="9">
    <source>
        <dbReference type="ARBA" id="ARBA00022857"/>
    </source>
</evidence>
<gene>
    <name evidence="20" type="ORF">FHW23_003044</name>
</gene>
<comment type="pathway">
    <text evidence="3 14">Cofactor biosynthesis; riboflavin biosynthesis; 5-amino-6-(D-ribitylamino)uracil from GTP: step 3/4.</text>
</comment>
<feature type="binding site" evidence="16">
    <location>
        <position position="164"/>
    </location>
    <ligand>
        <name>NADP(+)</name>
        <dbReference type="ChEBI" id="CHEBI:58349"/>
    </ligand>
</feature>
<keyword evidence="14 20" id="KW-0378">Hydrolase</keyword>
<dbReference type="PANTHER" id="PTHR38011">
    <property type="entry name" value="DIHYDROFOLATE REDUCTASE FAMILY PROTEIN (AFU_ORTHOLOGUE AFUA_8G06820)"/>
    <property type="match status" value="1"/>
</dbReference>
<feature type="binding site" evidence="17">
    <location>
        <position position="86"/>
    </location>
    <ligand>
        <name>Zn(2+)</name>
        <dbReference type="ChEBI" id="CHEBI:29105"/>
        <note>catalytic</note>
    </ligand>
</feature>
<reference evidence="20 21" key="1">
    <citation type="submission" date="2020-07" db="EMBL/GenBank/DDBJ databases">
        <title>Above-ground endophytic microbial communities from plants in different locations in the United States.</title>
        <authorList>
            <person name="Frank C."/>
        </authorList>
    </citation>
    <scope>NUCLEOTIDE SEQUENCE [LARGE SCALE GENOMIC DNA]</scope>
    <source>
        <strain evidence="20 21">WPL5_2</strain>
    </source>
</reference>
<dbReference type="CDD" id="cd01284">
    <property type="entry name" value="Riboflavin_deaminase-reductase"/>
    <property type="match status" value="1"/>
</dbReference>
<feature type="binding site" evidence="16">
    <location>
        <begin position="279"/>
        <end position="285"/>
    </location>
    <ligand>
        <name>NADP(+)</name>
        <dbReference type="ChEBI" id="CHEBI:58349"/>
    </ligand>
</feature>
<dbReference type="Gene3D" id="3.40.430.10">
    <property type="entry name" value="Dihydrofolate Reductase, subunit A"/>
    <property type="match status" value="2"/>
</dbReference>
<dbReference type="InterPro" id="IPR002125">
    <property type="entry name" value="CMP_dCMP_dom"/>
</dbReference>
<evidence type="ECO:0000256" key="15">
    <source>
        <dbReference type="PIRSR" id="PIRSR006769-1"/>
    </source>
</evidence>
<dbReference type="InterPro" id="IPR024072">
    <property type="entry name" value="DHFR-like_dom_sf"/>
</dbReference>
<feature type="binding site" evidence="16">
    <location>
        <position position="217"/>
    </location>
    <ligand>
        <name>substrate</name>
    </ligand>
</feature>
<dbReference type="SUPFAM" id="SSF53927">
    <property type="entry name" value="Cytidine deaminase-like"/>
    <property type="match status" value="1"/>
</dbReference>
<evidence type="ECO:0000256" key="10">
    <source>
        <dbReference type="ARBA" id="ARBA00023002"/>
    </source>
</evidence>
<comment type="cofactor">
    <cofactor evidence="14 17">
        <name>Zn(2+)</name>
        <dbReference type="ChEBI" id="CHEBI:29105"/>
    </cofactor>
    <text evidence="14 17">Binds 1 zinc ion.</text>
</comment>
<feature type="binding site" evidence="16">
    <location>
        <position position="180"/>
    </location>
    <ligand>
        <name>NADP(+)</name>
        <dbReference type="ChEBI" id="CHEBI:58349"/>
    </ligand>
</feature>
<keyword evidence="8 14" id="KW-0862">Zinc</keyword>
<feature type="binding site" evidence="17">
    <location>
        <position position="60"/>
    </location>
    <ligand>
        <name>Zn(2+)</name>
        <dbReference type="ChEBI" id="CHEBI:29105"/>
        <note>catalytic</note>
    </ligand>
</feature>
<keyword evidence="6 14" id="KW-0686">Riboflavin biosynthesis</keyword>
<dbReference type="Pfam" id="PF00383">
    <property type="entry name" value="dCMP_cyt_deam_1"/>
    <property type="match status" value="1"/>
</dbReference>
<dbReference type="EC" id="1.1.1.193" evidence="14"/>
<dbReference type="InterPro" id="IPR002734">
    <property type="entry name" value="RibDG_C"/>
</dbReference>
<proteinExistence type="inferred from homology"/>
<keyword evidence="10 14" id="KW-0560">Oxidoreductase</keyword>
<dbReference type="InterPro" id="IPR004794">
    <property type="entry name" value="Eubact_RibD"/>
</dbReference>
<feature type="binding site" evidence="16">
    <location>
        <position position="277"/>
    </location>
    <ligand>
        <name>substrate</name>
    </ligand>
</feature>
<feature type="active site" description="Proton donor" evidence="15">
    <location>
        <position position="62"/>
    </location>
</feature>
<dbReference type="AlphaFoldDB" id="A0AAW3T8T4"/>
<keyword evidence="7 14" id="KW-0479">Metal-binding</keyword>
<evidence type="ECO:0000256" key="14">
    <source>
        <dbReference type="PIRNR" id="PIRNR006769"/>
    </source>
</evidence>
<comment type="similarity">
    <text evidence="4 14">In the N-terminal section; belongs to the cytidine and deoxycytidylate deaminase family.</text>
</comment>
<evidence type="ECO:0000256" key="11">
    <source>
        <dbReference type="ARBA" id="ARBA00023268"/>
    </source>
</evidence>
<feature type="binding site" evidence="16">
    <location>
        <position position="210"/>
    </location>
    <ligand>
        <name>NADP(+)</name>
        <dbReference type="ChEBI" id="CHEBI:58349"/>
    </ligand>
</feature>
<dbReference type="PANTHER" id="PTHR38011:SF7">
    <property type="entry name" value="2,5-DIAMINO-6-RIBOSYLAMINO-4(3H)-PYRIMIDINONE 5'-PHOSPHATE REDUCTASE"/>
    <property type="match status" value="1"/>
</dbReference>
<keyword evidence="9 14" id="KW-0521">NADP</keyword>
<dbReference type="GO" id="GO:0009231">
    <property type="term" value="P:riboflavin biosynthetic process"/>
    <property type="evidence" value="ECO:0007669"/>
    <property type="project" value="UniProtKB-KW"/>
</dbReference>
<evidence type="ECO:0000256" key="17">
    <source>
        <dbReference type="PIRSR" id="PIRSR006769-3"/>
    </source>
</evidence>
<dbReference type="InterPro" id="IPR050765">
    <property type="entry name" value="Riboflavin_Biosynth_HTPR"/>
</dbReference>
<name>A0AAW3T8T4_9MICO</name>
<protein>
    <recommendedName>
        <fullName evidence="14">Riboflavin biosynthesis protein RibD</fullName>
    </recommendedName>
    <domain>
        <recommendedName>
            <fullName evidence="14">Diaminohydroxyphosphoribosylaminopyrimidine deaminase</fullName>
            <shortName evidence="14">DRAP deaminase</shortName>
            <ecNumber evidence="14">3.5.4.26</ecNumber>
        </recommendedName>
        <alternativeName>
            <fullName evidence="14">Riboflavin-specific deaminase</fullName>
        </alternativeName>
    </domain>
    <domain>
        <recommendedName>
            <fullName evidence="14">5-amino-6-(5-phosphoribosylamino)uracil reductase</fullName>
            <ecNumber evidence="14">1.1.1.193</ecNumber>
        </recommendedName>
        <alternativeName>
            <fullName evidence="14">HTP reductase</fullName>
        </alternativeName>
    </domain>
</protein>
<evidence type="ECO:0000256" key="3">
    <source>
        <dbReference type="ARBA" id="ARBA00004910"/>
    </source>
</evidence>
<dbReference type="EMBL" id="JACGXP010000005">
    <property type="protein sequence ID" value="MBA8991766.1"/>
    <property type="molecule type" value="Genomic_DNA"/>
</dbReference>
<feature type="region of interest" description="Disordered" evidence="18">
    <location>
        <begin position="342"/>
        <end position="366"/>
    </location>
</feature>
<evidence type="ECO:0000313" key="21">
    <source>
        <dbReference type="Proteomes" id="UP000590225"/>
    </source>
</evidence>
<evidence type="ECO:0000256" key="5">
    <source>
        <dbReference type="ARBA" id="ARBA00007417"/>
    </source>
</evidence>
<organism evidence="20 21">
    <name type="scientific">Curtobacterium pusillum</name>
    <dbReference type="NCBI Taxonomy" id="69373"/>
    <lineage>
        <taxon>Bacteria</taxon>
        <taxon>Bacillati</taxon>
        <taxon>Actinomycetota</taxon>
        <taxon>Actinomycetes</taxon>
        <taxon>Micrococcales</taxon>
        <taxon>Microbacteriaceae</taxon>
        <taxon>Curtobacterium</taxon>
    </lineage>
</organism>
<dbReference type="EC" id="3.5.4.26" evidence="14"/>
<feature type="binding site" evidence="16">
    <location>
        <position position="194"/>
    </location>
    <ligand>
        <name>substrate</name>
    </ligand>
</feature>
<comment type="caution">
    <text evidence="20">The sequence shown here is derived from an EMBL/GenBank/DDBJ whole genome shotgun (WGS) entry which is preliminary data.</text>
</comment>
<feature type="binding site" evidence="17">
    <location>
        <position position="95"/>
    </location>
    <ligand>
        <name>Zn(2+)</name>
        <dbReference type="ChEBI" id="CHEBI:29105"/>
        <note>catalytic</note>
    </ligand>
</feature>
<evidence type="ECO:0000256" key="18">
    <source>
        <dbReference type="SAM" id="MobiDB-lite"/>
    </source>
</evidence>
<evidence type="ECO:0000256" key="13">
    <source>
        <dbReference type="ARBA" id="ARBA00049886"/>
    </source>
</evidence>
<dbReference type="InterPro" id="IPR016193">
    <property type="entry name" value="Cytidine_deaminase-like"/>
</dbReference>
<dbReference type="GO" id="GO:0008270">
    <property type="term" value="F:zinc ion binding"/>
    <property type="evidence" value="ECO:0007669"/>
    <property type="project" value="InterPro"/>
</dbReference>
<accession>A0AAW3T8T4</accession>
<evidence type="ECO:0000256" key="6">
    <source>
        <dbReference type="ARBA" id="ARBA00022619"/>
    </source>
</evidence>
<evidence type="ECO:0000259" key="19">
    <source>
        <dbReference type="PROSITE" id="PS51747"/>
    </source>
</evidence>
<dbReference type="PROSITE" id="PS00903">
    <property type="entry name" value="CYT_DCMP_DEAMINASES_1"/>
    <property type="match status" value="1"/>
</dbReference>
<feature type="binding site" evidence="16">
    <location>
        <position position="214"/>
    </location>
    <ligand>
        <name>substrate</name>
    </ligand>
</feature>
<evidence type="ECO:0000256" key="2">
    <source>
        <dbReference type="ARBA" id="ARBA00004882"/>
    </source>
</evidence>
<dbReference type="GO" id="GO:0008835">
    <property type="term" value="F:diaminohydroxyphosphoribosylaminopyrimidine deaminase activity"/>
    <property type="evidence" value="ECO:0007669"/>
    <property type="project" value="UniProtKB-EC"/>
</dbReference>
<comment type="pathway">
    <text evidence="2 14">Cofactor biosynthesis; riboflavin biosynthesis; 5-amino-6-(D-ribitylamino)uracil from GTP: step 2/4.</text>
</comment>
<evidence type="ECO:0000256" key="16">
    <source>
        <dbReference type="PIRSR" id="PIRSR006769-2"/>
    </source>
</evidence>
<dbReference type="Pfam" id="PF01872">
    <property type="entry name" value="RibD_C"/>
    <property type="match status" value="1"/>
</dbReference>